<dbReference type="SMART" id="SM00028">
    <property type="entry name" value="TPR"/>
    <property type="match status" value="7"/>
</dbReference>
<dbReference type="PROSITE" id="PS50005">
    <property type="entry name" value="TPR"/>
    <property type="match status" value="1"/>
</dbReference>
<dbReference type="SUPFAM" id="SSF48452">
    <property type="entry name" value="TPR-like"/>
    <property type="match status" value="2"/>
</dbReference>
<feature type="transmembrane region" description="Helical" evidence="2">
    <location>
        <begin position="887"/>
        <end position="908"/>
    </location>
</feature>
<dbReference type="InterPro" id="IPR024983">
    <property type="entry name" value="CHAT_dom"/>
</dbReference>
<sequence length="926" mass="106419">MIVSGQNNQGDKYYLKAEKYYNIIEPTSQTDSLALKNYLNAIKDYLRVQKGYPRLVDAFFKSGTLYQSINDQRKAINSYLQSIKHSQKVKNSPDSGLFKNYLYAGNAYYILSNFDSAKYYFDQAEKISLNTRNISSLDRLYNSLGALYYESGNYLQSENYFEKAISIINSQKSIDKDALVYLSNNLASAFRKLGHYNKALKLYKDLLPYEIGLASLKQNIGHTYLRMGKNDSALMYLSQVRSEIDPVSRIRLFNDFANAYFNKKEYQQAGLYFNRALKENITFFGLGKNVDRSSTHLGKSSIQEQQGNYRKALEELQLAIINLTLSFEDKNIYTNPPVANNAISVLELYHTLIRKAAVFRKLGSETKEFKDLEMALKTYQLALGLADYIRKSYDSDEAKLFFGNDLHEIFEQAINTAFDLYDRDKSNFYLETAFTLSEMSKGAVLYESIRNLEIKNVPGVPTHLIEQEKRIKQKITLLMLKLSESQDTKNGLDLRNQIRDFEIELGRVQKQFEKNETYYHLKYNSNTVSRKDLQSYLKNANTAAISYFMGSTELFTFFLSPDGFSASRQPIDNAFIKDLYSFKNELYELPAGSKYNGYAPSFRLFQKLVYPFIRSISSYKKLLIIPDGELNYIPFEALNSTPKFDKFILHDYAIAYAYSFSFLGIKSLKTNNTQDRILAMAPFTDRSINSNIGFLYLPASGEEIKDINGDRYYGKDAQKKLFLKIASNYNIIHLATHAKTDVNDPLNAFISFYPYSQNKQSDFKLFTSEIYNMRLNNLKLVILSACETGNGKLVNGEGIMSLARAFAYAGCPNIISTLWNANDESSSKISILLHKYLKEGYSAEEALRKAKLTYLNDPEIESRFRTPNYWANFIFVGEIQESSNDNLLTYVSLFFMTLLLIVILYWGVRKKKVQFKAQLKQGTVII</sequence>
<keyword evidence="5" id="KW-1185">Reference proteome</keyword>
<keyword evidence="1" id="KW-0802">TPR repeat</keyword>
<feature type="repeat" description="TPR" evidence="1">
    <location>
        <begin position="138"/>
        <end position="171"/>
    </location>
</feature>
<dbReference type="RefSeq" id="WP_252587083.1">
    <property type="nucleotide sequence ID" value="NZ_JAMWYS010000024.1"/>
</dbReference>
<accession>A0A9X2JD80</accession>
<keyword evidence="2" id="KW-0472">Membrane</keyword>
<evidence type="ECO:0000313" key="5">
    <source>
        <dbReference type="Proteomes" id="UP001155182"/>
    </source>
</evidence>
<organism evidence="4 5">
    <name type="scientific">Solitalea agri</name>
    <dbReference type="NCBI Taxonomy" id="2953739"/>
    <lineage>
        <taxon>Bacteria</taxon>
        <taxon>Pseudomonadati</taxon>
        <taxon>Bacteroidota</taxon>
        <taxon>Sphingobacteriia</taxon>
        <taxon>Sphingobacteriales</taxon>
        <taxon>Sphingobacteriaceae</taxon>
        <taxon>Solitalea</taxon>
    </lineage>
</organism>
<keyword evidence="2" id="KW-1133">Transmembrane helix</keyword>
<keyword evidence="2" id="KW-0812">Transmembrane</keyword>
<dbReference type="Pfam" id="PF12770">
    <property type="entry name" value="CHAT"/>
    <property type="match status" value="1"/>
</dbReference>
<dbReference type="Gene3D" id="1.25.40.10">
    <property type="entry name" value="Tetratricopeptide repeat domain"/>
    <property type="match status" value="2"/>
</dbReference>
<evidence type="ECO:0000259" key="3">
    <source>
        <dbReference type="Pfam" id="PF12770"/>
    </source>
</evidence>
<reference evidence="4" key="1">
    <citation type="submission" date="2022-06" db="EMBL/GenBank/DDBJ databases">
        <title>Solitalea sp. MAHUQ-68 isolated from rhizospheric soil.</title>
        <authorList>
            <person name="Huq M.A."/>
        </authorList>
    </citation>
    <scope>NUCLEOTIDE SEQUENCE</scope>
    <source>
        <strain evidence="4">MAHUQ-68</strain>
    </source>
</reference>
<dbReference type="PANTHER" id="PTHR10098">
    <property type="entry name" value="RAPSYN-RELATED"/>
    <property type="match status" value="1"/>
</dbReference>
<name>A0A9X2JD80_9SPHI</name>
<protein>
    <submittedName>
        <fullName evidence="4">CHAT domain-containing protein</fullName>
    </submittedName>
</protein>
<dbReference type="EMBL" id="JAMWYS010000024">
    <property type="protein sequence ID" value="MCO4292600.1"/>
    <property type="molecule type" value="Genomic_DNA"/>
</dbReference>
<proteinExistence type="predicted"/>
<comment type="caution">
    <text evidence="4">The sequence shown here is derived from an EMBL/GenBank/DDBJ whole genome shotgun (WGS) entry which is preliminary data.</text>
</comment>
<dbReference type="AlphaFoldDB" id="A0A9X2JD80"/>
<dbReference type="InterPro" id="IPR019734">
    <property type="entry name" value="TPR_rpt"/>
</dbReference>
<dbReference type="Pfam" id="PF13424">
    <property type="entry name" value="TPR_12"/>
    <property type="match status" value="1"/>
</dbReference>
<evidence type="ECO:0000313" key="4">
    <source>
        <dbReference type="EMBL" id="MCO4292600.1"/>
    </source>
</evidence>
<gene>
    <name evidence="4" type="ORF">NF867_06990</name>
</gene>
<feature type="domain" description="CHAT" evidence="3">
    <location>
        <begin position="603"/>
        <end position="878"/>
    </location>
</feature>
<evidence type="ECO:0000256" key="2">
    <source>
        <dbReference type="SAM" id="Phobius"/>
    </source>
</evidence>
<evidence type="ECO:0000256" key="1">
    <source>
        <dbReference type="PROSITE-ProRule" id="PRU00339"/>
    </source>
</evidence>
<dbReference type="PANTHER" id="PTHR10098:SF108">
    <property type="entry name" value="TETRATRICOPEPTIDE REPEAT PROTEIN 28"/>
    <property type="match status" value="1"/>
</dbReference>
<dbReference type="Proteomes" id="UP001155182">
    <property type="component" value="Unassembled WGS sequence"/>
</dbReference>
<dbReference type="InterPro" id="IPR011990">
    <property type="entry name" value="TPR-like_helical_dom_sf"/>
</dbReference>